<dbReference type="AlphaFoldDB" id="A0A6A6E2E6"/>
<protein>
    <submittedName>
        <fullName evidence="2">Uncharacterized protein</fullName>
    </submittedName>
</protein>
<evidence type="ECO:0000313" key="3">
    <source>
        <dbReference type="Proteomes" id="UP000800200"/>
    </source>
</evidence>
<reference evidence="2" key="1">
    <citation type="journal article" date="2020" name="Stud. Mycol.">
        <title>101 Dothideomycetes genomes: a test case for predicting lifestyles and emergence of pathogens.</title>
        <authorList>
            <person name="Haridas S."/>
            <person name="Albert R."/>
            <person name="Binder M."/>
            <person name="Bloem J."/>
            <person name="Labutti K."/>
            <person name="Salamov A."/>
            <person name="Andreopoulos B."/>
            <person name="Baker S."/>
            <person name="Barry K."/>
            <person name="Bills G."/>
            <person name="Bluhm B."/>
            <person name="Cannon C."/>
            <person name="Castanera R."/>
            <person name="Culley D."/>
            <person name="Daum C."/>
            <person name="Ezra D."/>
            <person name="Gonzalez J."/>
            <person name="Henrissat B."/>
            <person name="Kuo A."/>
            <person name="Liang C."/>
            <person name="Lipzen A."/>
            <person name="Lutzoni F."/>
            <person name="Magnuson J."/>
            <person name="Mondo S."/>
            <person name="Nolan M."/>
            <person name="Ohm R."/>
            <person name="Pangilinan J."/>
            <person name="Park H.-J."/>
            <person name="Ramirez L."/>
            <person name="Alfaro M."/>
            <person name="Sun H."/>
            <person name="Tritt A."/>
            <person name="Yoshinaga Y."/>
            <person name="Zwiers L.-H."/>
            <person name="Turgeon B."/>
            <person name="Goodwin S."/>
            <person name="Spatafora J."/>
            <person name="Crous P."/>
            <person name="Grigoriev I."/>
        </authorList>
    </citation>
    <scope>NUCLEOTIDE SEQUENCE</scope>
    <source>
        <strain evidence="2">CBS 207.26</strain>
    </source>
</reference>
<accession>A0A6A6E2E6</accession>
<name>A0A6A6E2E6_9PEZI</name>
<dbReference type="EMBL" id="ML994639">
    <property type="protein sequence ID" value="KAF2184076.1"/>
    <property type="molecule type" value="Genomic_DNA"/>
</dbReference>
<proteinExistence type="predicted"/>
<sequence>MLKVSSLSITELKCLSLRFNMHIRISILPAISGLEKIRRCLHDLLLYAMFCLKISLLSPCWLWAPFERGFRPRTKCKHRFEIFIRAEGRALSENDWQALAVGRETLSGFPSRYSGPPCWTQHSSPLVQLAPTPGPGCLATSLRGAEACCLSYDYKFPHTEQRALSLLQPSSITHTAQT</sequence>
<gene>
    <name evidence="2" type="ORF">K469DRAFT_198570</name>
</gene>
<dbReference type="Proteomes" id="UP000800200">
    <property type="component" value="Unassembled WGS sequence"/>
</dbReference>
<evidence type="ECO:0000256" key="1">
    <source>
        <dbReference type="SAM" id="Phobius"/>
    </source>
</evidence>
<keyword evidence="1" id="KW-1133">Transmembrane helix</keyword>
<organism evidence="2 3">
    <name type="scientific">Zopfia rhizophila CBS 207.26</name>
    <dbReference type="NCBI Taxonomy" id="1314779"/>
    <lineage>
        <taxon>Eukaryota</taxon>
        <taxon>Fungi</taxon>
        <taxon>Dikarya</taxon>
        <taxon>Ascomycota</taxon>
        <taxon>Pezizomycotina</taxon>
        <taxon>Dothideomycetes</taxon>
        <taxon>Dothideomycetes incertae sedis</taxon>
        <taxon>Zopfiaceae</taxon>
        <taxon>Zopfia</taxon>
    </lineage>
</organism>
<feature type="transmembrane region" description="Helical" evidence="1">
    <location>
        <begin position="44"/>
        <end position="64"/>
    </location>
</feature>
<keyword evidence="3" id="KW-1185">Reference proteome</keyword>
<keyword evidence="1" id="KW-0472">Membrane</keyword>
<evidence type="ECO:0000313" key="2">
    <source>
        <dbReference type="EMBL" id="KAF2184076.1"/>
    </source>
</evidence>
<keyword evidence="1" id="KW-0812">Transmembrane</keyword>